<name>A0A7V2T050_LEUMU</name>
<evidence type="ECO:0000256" key="5">
    <source>
        <dbReference type="ARBA" id="ARBA00022692"/>
    </source>
</evidence>
<dbReference type="InterPro" id="IPR024989">
    <property type="entry name" value="MFS_assoc_dom"/>
</dbReference>
<feature type="transmembrane region" description="Helical" evidence="8">
    <location>
        <begin position="161"/>
        <end position="182"/>
    </location>
</feature>
<evidence type="ECO:0000256" key="7">
    <source>
        <dbReference type="ARBA" id="ARBA00023136"/>
    </source>
</evidence>
<feature type="transmembrane region" description="Helical" evidence="8">
    <location>
        <begin position="269"/>
        <end position="288"/>
    </location>
</feature>
<evidence type="ECO:0000256" key="3">
    <source>
        <dbReference type="ARBA" id="ARBA00022475"/>
    </source>
</evidence>
<feature type="transmembrane region" description="Helical" evidence="8">
    <location>
        <begin position="294"/>
        <end position="318"/>
    </location>
</feature>
<feature type="transmembrane region" description="Helical" evidence="8">
    <location>
        <begin position="359"/>
        <end position="380"/>
    </location>
</feature>
<feature type="transmembrane region" description="Helical" evidence="8">
    <location>
        <begin position="75"/>
        <end position="93"/>
    </location>
</feature>
<keyword evidence="6 8" id="KW-1133">Transmembrane helix</keyword>
<dbReference type="GO" id="GO:0030395">
    <property type="term" value="F:lactose binding"/>
    <property type="evidence" value="ECO:0007669"/>
    <property type="project" value="TreeGrafter"/>
</dbReference>
<comment type="subcellular location">
    <subcellularLocation>
        <location evidence="1">Cell inner membrane</location>
        <topology evidence="1">Multi-pass membrane protein</topology>
    </subcellularLocation>
</comment>
<evidence type="ECO:0000256" key="6">
    <source>
        <dbReference type="ARBA" id="ARBA00022989"/>
    </source>
</evidence>
<dbReference type="NCBIfam" id="NF037955">
    <property type="entry name" value="mfs"/>
    <property type="match status" value="1"/>
</dbReference>
<dbReference type="InterPro" id="IPR026032">
    <property type="entry name" value="HcaT-like"/>
</dbReference>
<reference evidence="10" key="1">
    <citation type="journal article" date="2020" name="mSystems">
        <title>Genome- and Community-Level Interaction Insights into Carbon Utilization and Element Cycling Functions of Hydrothermarchaeota in Hydrothermal Sediment.</title>
        <authorList>
            <person name="Zhou Z."/>
            <person name="Liu Y."/>
            <person name="Xu W."/>
            <person name="Pan J."/>
            <person name="Luo Z.H."/>
            <person name="Li M."/>
        </authorList>
    </citation>
    <scope>NUCLEOTIDE SEQUENCE [LARGE SCALE GENOMIC DNA]</scope>
    <source>
        <strain evidence="10">HyVt-493</strain>
    </source>
</reference>
<evidence type="ECO:0000256" key="8">
    <source>
        <dbReference type="SAM" id="Phobius"/>
    </source>
</evidence>
<feature type="transmembrane region" description="Helical" evidence="8">
    <location>
        <begin position="99"/>
        <end position="118"/>
    </location>
</feature>
<feature type="transmembrane region" description="Helical" evidence="8">
    <location>
        <begin position="45"/>
        <end position="63"/>
    </location>
</feature>
<dbReference type="Pfam" id="PF12832">
    <property type="entry name" value="MFS_1_like"/>
    <property type="match status" value="1"/>
</dbReference>
<evidence type="ECO:0000259" key="9">
    <source>
        <dbReference type="PROSITE" id="PS50850"/>
    </source>
</evidence>
<evidence type="ECO:0000313" key="10">
    <source>
        <dbReference type="EMBL" id="HFC92275.1"/>
    </source>
</evidence>
<keyword evidence="3" id="KW-1003">Cell membrane</keyword>
<feature type="transmembrane region" description="Helical" evidence="8">
    <location>
        <begin position="138"/>
        <end position="155"/>
    </location>
</feature>
<evidence type="ECO:0000256" key="2">
    <source>
        <dbReference type="ARBA" id="ARBA00022448"/>
    </source>
</evidence>
<dbReference type="GO" id="GO:0015528">
    <property type="term" value="F:lactose:proton symporter activity"/>
    <property type="evidence" value="ECO:0007669"/>
    <property type="project" value="TreeGrafter"/>
</dbReference>
<dbReference type="PROSITE" id="PS50850">
    <property type="entry name" value="MFS"/>
    <property type="match status" value="1"/>
</dbReference>
<dbReference type="Gene3D" id="1.20.1250.20">
    <property type="entry name" value="MFS general substrate transporter like domains"/>
    <property type="match status" value="2"/>
</dbReference>
<keyword evidence="2" id="KW-0813">Transport</keyword>
<feature type="transmembrane region" description="Helical" evidence="8">
    <location>
        <begin position="235"/>
        <end position="257"/>
    </location>
</feature>
<accession>A0A7V2T050</accession>
<dbReference type="PANTHER" id="PTHR23522">
    <property type="entry name" value="BLL5896 PROTEIN"/>
    <property type="match status" value="1"/>
</dbReference>
<evidence type="ECO:0000256" key="1">
    <source>
        <dbReference type="ARBA" id="ARBA00004429"/>
    </source>
</evidence>
<organism evidence="10">
    <name type="scientific">Leucothrix mucor</name>
    <dbReference type="NCBI Taxonomy" id="45248"/>
    <lineage>
        <taxon>Bacteria</taxon>
        <taxon>Pseudomonadati</taxon>
        <taxon>Pseudomonadota</taxon>
        <taxon>Gammaproteobacteria</taxon>
        <taxon>Thiotrichales</taxon>
        <taxon>Thiotrichaceae</taxon>
        <taxon>Leucothrix</taxon>
    </lineage>
</organism>
<dbReference type="InterPro" id="IPR036259">
    <property type="entry name" value="MFS_trans_sf"/>
</dbReference>
<feature type="transmembrane region" description="Helical" evidence="8">
    <location>
        <begin position="12"/>
        <end position="33"/>
    </location>
</feature>
<dbReference type="AlphaFoldDB" id="A0A7V2T050"/>
<sequence length="389" mass="43810">MFKKDRDYPYYRLSIFYLFFFTALGVFVPYWSLYLQYLQFSAAEIGEIMALAMASKIIAPYLWGWLADHSGRRIAIIRITAFLSSFFFAGIFIRNDYYWIALIVTCFGFFWNACLPLFEGLTLNHLGDHVTEYSHIRIWGSVGFIIATITLPLIFEIYGYAIIPAILLTCLLLMSLATFIISDRSYPIKSPSQKNIWQIAHQPMVMAFLVVCTLQVASHGAYYTFLSIYLIDHGYSAIVTGWMWALGVIAEIILFIVMHRILRCYNAGLLLALALLGTALRWVLLAYFVNYLVILLFVQILHAISFGLFHAAAIHLVHELFPRHLQGRGQALYAGLCFGIGGVAGNLLSGYGWDSVGAITTFLVSGAVALLGSLIAWIFIARSETILLH</sequence>
<dbReference type="PANTHER" id="PTHR23522:SF10">
    <property type="entry name" value="3-PHENYLPROPIONIC ACID TRANSPORTER-RELATED"/>
    <property type="match status" value="1"/>
</dbReference>
<gene>
    <name evidence="10" type="ORF">ENJ51_05620</name>
</gene>
<feature type="transmembrane region" description="Helical" evidence="8">
    <location>
        <begin position="203"/>
        <end position="223"/>
    </location>
</feature>
<keyword evidence="4" id="KW-0997">Cell inner membrane</keyword>
<dbReference type="Proteomes" id="UP000885750">
    <property type="component" value="Unassembled WGS sequence"/>
</dbReference>
<dbReference type="SUPFAM" id="SSF103473">
    <property type="entry name" value="MFS general substrate transporter"/>
    <property type="match status" value="1"/>
</dbReference>
<dbReference type="GO" id="GO:0005886">
    <property type="term" value="C:plasma membrane"/>
    <property type="evidence" value="ECO:0007669"/>
    <property type="project" value="UniProtKB-SubCell"/>
</dbReference>
<feature type="transmembrane region" description="Helical" evidence="8">
    <location>
        <begin position="330"/>
        <end position="353"/>
    </location>
</feature>
<dbReference type="PIRSF" id="PIRSF004925">
    <property type="entry name" value="HcaT"/>
    <property type="match status" value="1"/>
</dbReference>
<dbReference type="InterPro" id="IPR020846">
    <property type="entry name" value="MFS_dom"/>
</dbReference>
<keyword evidence="7 8" id="KW-0472">Membrane</keyword>
<comment type="caution">
    <text evidence="10">The sequence shown here is derived from an EMBL/GenBank/DDBJ whole genome shotgun (WGS) entry which is preliminary data.</text>
</comment>
<proteinExistence type="predicted"/>
<protein>
    <submittedName>
        <fullName evidence="10">MFS transporter</fullName>
    </submittedName>
</protein>
<dbReference type="EMBL" id="DRMS01000212">
    <property type="protein sequence ID" value="HFC92275.1"/>
    <property type="molecule type" value="Genomic_DNA"/>
</dbReference>
<feature type="domain" description="Major facilitator superfamily (MFS) profile" evidence="9">
    <location>
        <begin position="204"/>
        <end position="389"/>
    </location>
</feature>
<keyword evidence="5 8" id="KW-0812">Transmembrane</keyword>
<evidence type="ECO:0000256" key="4">
    <source>
        <dbReference type="ARBA" id="ARBA00022519"/>
    </source>
</evidence>